<dbReference type="InterPro" id="IPR029056">
    <property type="entry name" value="Ribokinase-like"/>
</dbReference>
<organism evidence="7">
    <name type="scientific">bioreactor metagenome</name>
    <dbReference type="NCBI Taxonomy" id="1076179"/>
    <lineage>
        <taxon>unclassified sequences</taxon>
        <taxon>metagenomes</taxon>
        <taxon>ecological metagenomes</taxon>
    </lineage>
</organism>
<dbReference type="GO" id="GO:0052856">
    <property type="term" value="F:NAD(P)HX epimerase activity"/>
    <property type="evidence" value="ECO:0007669"/>
    <property type="project" value="TreeGrafter"/>
</dbReference>
<sequence length="156" mass="17242">MDAEAIRLLIGNLYILKLIQTPVVLTPHLKEFADLIGLPIEVIKADKIKIAQEFAKEYHVILVLKGPCTLVVSPFGEYYINQTGNASLARAGSGDLLMGLITGLISQKKDIITSVVMAVWLHGKAADLAILKHPVTTMQPEYLIEAIEEFYLSKKR</sequence>
<keyword evidence="4" id="KW-0520">NAD</keyword>
<name>A0A645F893_9ZZZZ</name>
<dbReference type="GO" id="GO:0110051">
    <property type="term" value="P:metabolite repair"/>
    <property type="evidence" value="ECO:0007669"/>
    <property type="project" value="TreeGrafter"/>
</dbReference>
<dbReference type="AlphaFoldDB" id="A0A645F893"/>
<dbReference type="PANTHER" id="PTHR12592:SF0">
    <property type="entry name" value="ATP-DEPENDENT (S)-NAD(P)H-HYDRATE DEHYDRATASE"/>
    <property type="match status" value="1"/>
</dbReference>
<dbReference type="PANTHER" id="PTHR12592">
    <property type="entry name" value="ATP-DEPENDENT (S)-NAD(P)H-HYDRATE DEHYDRATASE FAMILY MEMBER"/>
    <property type="match status" value="1"/>
</dbReference>
<protein>
    <submittedName>
        <fullName evidence="7">ADP-dependent (S)-NAD(P)H-hydrate dehydratase</fullName>
        <ecNumber evidence="7">4.2.1.136</ecNumber>
    </submittedName>
</protein>
<keyword evidence="1" id="KW-0547">Nucleotide-binding</keyword>
<comment type="caution">
    <text evidence="7">The sequence shown here is derived from an EMBL/GenBank/DDBJ whole genome shotgun (WGS) entry which is preliminary data.</text>
</comment>
<accession>A0A645F893</accession>
<evidence type="ECO:0000256" key="1">
    <source>
        <dbReference type="ARBA" id="ARBA00022741"/>
    </source>
</evidence>
<dbReference type="GO" id="GO:0005524">
    <property type="term" value="F:ATP binding"/>
    <property type="evidence" value="ECO:0007669"/>
    <property type="project" value="UniProtKB-KW"/>
</dbReference>
<dbReference type="CDD" id="cd01171">
    <property type="entry name" value="YXKO-related"/>
    <property type="match status" value="1"/>
</dbReference>
<dbReference type="Gene3D" id="3.40.1190.20">
    <property type="match status" value="1"/>
</dbReference>
<keyword evidence="5 7" id="KW-0456">Lyase</keyword>
<dbReference type="PROSITE" id="PS51383">
    <property type="entry name" value="YJEF_C_3"/>
    <property type="match status" value="1"/>
</dbReference>
<gene>
    <name evidence="7" type="primary">nnrD_6</name>
    <name evidence="7" type="ORF">SDC9_156110</name>
</gene>
<dbReference type="EMBL" id="VSSQ01054913">
    <property type="protein sequence ID" value="MPN08824.1"/>
    <property type="molecule type" value="Genomic_DNA"/>
</dbReference>
<evidence type="ECO:0000313" key="7">
    <source>
        <dbReference type="EMBL" id="MPN08824.1"/>
    </source>
</evidence>
<evidence type="ECO:0000256" key="5">
    <source>
        <dbReference type="ARBA" id="ARBA00023239"/>
    </source>
</evidence>
<evidence type="ECO:0000256" key="4">
    <source>
        <dbReference type="ARBA" id="ARBA00023027"/>
    </source>
</evidence>
<evidence type="ECO:0000256" key="3">
    <source>
        <dbReference type="ARBA" id="ARBA00022857"/>
    </source>
</evidence>
<dbReference type="EC" id="4.2.1.136" evidence="7"/>
<reference evidence="7" key="1">
    <citation type="submission" date="2019-08" db="EMBL/GenBank/DDBJ databases">
        <authorList>
            <person name="Kucharzyk K."/>
            <person name="Murdoch R.W."/>
            <person name="Higgins S."/>
            <person name="Loffler F."/>
        </authorList>
    </citation>
    <scope>NUCLEOTIDE SEQUENCE</scope>
</reference>
<feature type="domain" description="YjeF C-terminal" evidence="6">
    <location>
        <begin position="1"/>
        <end position="154"/>
    </location>
</feature>
<dbReference type="InterPro" id="IPR000631">
    <property type="entry name" value="CARKD"/>
</dbReference>
<evidence type="ECO:0000256" key="2">
    <source>
        <dbReference type="ARBA" id="ARBA00022840"/>
    </source>
</evidence>
<keyword evidence="2" id="KW-0067">ATP-binding</keyword>
<evidence type="ECO:0000259" key="6">
    <source>
        <dbReference type="PROSITE" id="PS51383"/>
    </source>
</evidence>
<proteinExistence type="predicted"/>
<dbReference type="GO" id="GO:0052855">
    <property type="term" value="F:ADP-dependent NAD(P)H-hydrate dehydratase activity"/>
    <property type="evidence" value="ECO:0007669"/>
    <property type="project" value="UniProtKB-EC"/>
</dbReference>
<dbReference type="Pfam" id="PF01256">
    <property type="entry name" value="Carb_kinase"/>
    <property type="match status" value="1"/>
</dbReference>
<keyword evidence="3" id="KW-0521">NADP</keyword>
<dbReference type="SUPFAM" id="SSF53613">
    <property type="entry name" value="Ribokinase-like"/>
    <property type="match status" value="1"/>
</dbReference>